<keyword evidence="1" id="KW-0677">Repeat</keyword>
<dbReference type="PANTHER" id="PTHR47003">
    <property type="entry name" value="OS01G0970900 PROTEIN"/>
    <property type="match status" value="1"/>
</dbReference>
<evidence type="ECO:0000313" key="4">
    <source>
        <dbReference type="Proteomes" id="UP000235145"/>
    </source>
</evidence>
<comment type="caution">
    <text evidence="3">The sequence shown here is derived from an EMBL/GenBank/DDBJ whole genome shotgun (WGS) entry which is preliminary data.</text>
</comment>
<evidence type="ECO:0008006" key="5">
    <source>
        <dbReference type="Google" id="ProtNLM"/>
    </source>
</evidence>
<feature type="repeat" description="PPR" evidence="2">
    <location>
        <begin position="279"/>
        <end position="313"/>
    </location>
</feature>
<dbReference type="PROSITE" id="PS51375">
    <property type="entry name" value="PPR"/>
    <property type="match status" value="3"/>
</dbReference>
<dbReference type="Gramene" id="rna-gnl|WGS:NBSK|LSAT_4X175101_mrna">
    <property type="protein sequence ID" value="cds-PLY62546.1"/>
    <property type="gene ID" value="gene-LSAT_4X175101"/>
</dbReference>
<dbReference type="Pfam" id="PF01535">
    <property type="entry name" value="PPR"/>
    <property type="match status" value="4"/>
</dbReference>
<dbReference type="InterPro" id="IPR011990">
    <property type="entry name" value="TPR-like_helical_dom_sf"/>
</dbReference>
<feature type="repeat" description="PPR" evidence="2">
    <location>
        <begin position="452"/>
        <end position="482"/>
    </location>
</feature>
<dbReference type="GO" id="GO:0008380">
    <property type="term" value="P:RNA splicing"/>
    <property type="evidence" value="ECO:0007669"/>
    <property type="project" value="InterPro"/>
</dbReference>
<protein>
    <recommendedName>
        <fullName evidence="5">Pentacotripeptide-repeat region of PRORP domain-containing protein</fullName>
    </recommendedName>
</protein>
<evidence type="ECO:0000313" key="3">
    <source>
        <dbReference type="EMBL" id="KAJ0213592.1"/>
    </source>
</evidence>
<gene>
    <name evidence="3" type="ORF">LSAT_V11C400223790</name>
</gene>
<dbReference type="AlphaFoldDB" id="A0A9R1VTP8"/>
<accession>A0A9R1VTP8</accession>
<dbReference type="EMBL" id="NBSK02000004">
    <property type="protein sequence ID" value="KAJ0213592.1"/>
    <property type="molecule type" value="Genomic_DNA"/>
</dbReference>
<keyword evidence="4" id="KW-1185">Reference proteome</keyword>
<evidence type="ECO:0000256" key="1">
    <source>
        <dbReference type="ARBA" id="ARBA00022737"/>
    </source>
</evidence>
<dbReference type="InterPro" id="IPR044578">
    <property type="entry name" value="BIR6-like"/>
</dbReference>
<dbReference type="NCBIfam" id="TIGR00756">
    <property type="entry name" value="PPR"/>
    <property type="match status" value="1"/>
</dbReference>
<dbReference type="Proteomes" id="UP000235145">
    <property type="component" value="Unassembled WGS sequence"/>
</dbReference>
<dbReference type="Gene3D" id="1.25.40.10">
    <property type="entry name" value="Tetratricopeptide repeat domain"/>
    <property type="match status" value="2"/>
</dbReference>
<proteinExistence type="predicted"/>
<reference evidence="3 4" key="1">
    <citation type="journal article" date="2017" name="Nat. Commun.">
        <title>Genome assembly with in vitro proximity ligation data and whole-genome triplication in lettuce.</title>
        <authorList>
            <person name="Reyes-Chin-Wo S."/>
            <person name="Wang Z."/>
            <person name="Yang X."/>
            <person name="Kozik A."/>
            <person name="Arikit S."/>
            <person name="Song C."/>
            <person name="Xia L."/>
            <person name="Froenicke L."/>
            <person name="Lavelle D.O."/>
            <person name="Truco M.J."/>
            <person name="Xia R."/>
            <person name="Zhu S."/>
            <person name="Xu C."/>
            <person name="Xu H."/>
            <person name="Xu X."/>
            <person name="Cox K."/>
            <person name="Korf I."/>
            <person name="Meyers B.C."/>
            <person name="Michelmore R.W."/>
        </authorList>
    </citation>
    <scope>NUCLEOTIDE SEQUENCE [LARGE SCALE GENOMIC DNA]</scope>
    <source>
        <strain evidence="4">cv. Salinas</strain>
        <tissue evidence="3">Seedlings</tissue>
    </source>
</reference>
<name>A0A9R1VTP8_LACSA</name>
<dbReference type="PANTHER" id="PTHR47003:SF3">
    <property type="entry name" value="SMALL RIBOSOMAL SUBUNIT PROTEIN MS81 (RPPR8)"/>
    <property type="match status" value="1"/>
</dbReference>
<dbReference type="InterPro" id="IPR002885">
    <property type="entry name" value="PPR_rpt"/>
</dbReference>
<sequence>MRNQWRLLLQRCKPVSELQFKVQSSTTIPLSRNRTFNSLIPHSRTLPIHFQNPSFPRLFTSSSELAVEQSKGTDQSVITSTLIELYSDPVKTNEDVMLELKSKPDLASTDYVNELFKNRSSEPGAAKAFFDWVMSKESDNLSSNSCNRLLGMLGANGLVKEFWDLVDIMKKKGYGVKKGASVRAIAKFEDEGMKDEVQKLRDLFALGSIDASVEKVSSRVCKVIQQTPWGDGVETKLQEMGIVYSGDLVKMILENLGTDPNKAVIFFRWIEESGLYKHDEKTYNAIARELAREDYIDKFWRLIDEMRAAGFDLEKATYIRVLNQFVRKKMLNDAVDLYEFAMSGNIKPSDQDCPFLLRKIVTSNELDMDLFSKVLKIYKESGNTMKNSFLDTILKSLTSVGRYGKCNKILKSMEEVGFLPDENSQGKIAFQLTKNNKIEESIEFLDLMESPSYKTFGSLIQGYCLSGHLEKACDCFQKMITKQGPDFSGYPLETITNAYCAKEKPLEGYNCLLEAVNEKEVKPWHTTYKLLITKLLEQGLFEEAINLLAPMKRHGYPPYLDPFVKYVAKTGTIDDTLMFLKAMTVKKVPSFAVYLRVFKAYFKAGRGNEAQDFLAKCPRFIRNHVEVLNLFSELKRGKDDSAPTLTLTPTPVAA</sequence>
<evidence type="ECO:0000256" key="2">
    <source>
        <dbReference type="PROSITE-ProRule" id="PRU00708"/>
    </source>
</evidence>
<feature type="repeat" description="PPR" evidence="2">
    <location>
        <begin position="524"/>
        <end position="558"/>
    </location>
</feature>
<organism evidence="3 4">
    <name type="scientific">Lactuca sativa</name>
    <name type="common">Garden lettuce</name>
    <dbReference type="NCBI Taxonomy" id="4236"/>
    <lineage>
        <taxon>Eukaryota</taxon>
        <taxon>Viridiplantae</taxon>
        <taxon>Streptophyta</taxon>
        <taxon>Embryophyta</taxon>
        <taxon>Tracheophyta</taxon>
        <taxon>Spermatophyta</taxon>
        <taxon>Magnoliopsida</taxon>
        <taxon>eudicotyledons</taxon>
        <taxon>Gunneridae</taxon>
        <taxon>Pentapetalae</taxon>
        <taxon>asterids</taxon>
        <taxon>campanulids</taxon>
        <taxon>Asterales</taxon>
        <taxon>Asteraceae</taxon>
        <taxon>Cichorioideae</taxon>
        <taxon>Cichorieae</taxon>
        <taxon>Lactucinae</taxon>
        <taxon>Lactuca</taxon>
    </lineage>
</organism>
<dbReference type="GO" id="GO:0003729">
    <property type="term" value="F:mRNA binding"/>
    <property type="evidence" value="ECO:0000318"/>
    <property type="project" value="GO_Central"/>
</dbReference>
<dbReference type="OrthoDB" id="777957at2759"/>